<organism evidence="1 2">
    <name type="scientific">Ignelater luminosus</name>
    <name type="common">Cucubano</name>
    <name type="synonym">Pyrophorus luminosus</name>
    <dbReference type="NCBI Taxonomy" id="2038154"/>
    <lineage>
        <taxon>Eukaryota</taxon>
        <taxon>Metazoa</taxon>
        <taxon>Ecdysozoa</taxon>
        <taxon>Arthropoda</taxon>
        <taxon>Hexapoda</taxon>
        <taxon>Insecta</taxon>
        <taxon>Pterygota</taxon>
        <taxon>Neoptera</taxon>
        <taxon>Endopterygota</taxon>
        <taxon>Coleoptera</taxon>
        <taxon>Polyphaga</taxon>
        <taxon>Elateriformia</taxon>
        <taxon>Elateroidea</taxon>
        <taxon>Elateridae</taxon>
        <taxon>Agrypninae</taxon>
        <taxon>Pyrophorini</taxon>
        <taxon>Ignelater</taxon>
    </lineage>
</organism>
<keyword evidence="2" id="KW-1185">Reference proteome</keyword>
<name>A0A8K0CH14_IGNLU</name>
<dbReference type="PANTHER" id="PTHR11439:SF440">
    <property type="entry name" value="INTEGRASE CATALYTIC DOMAIN-CONTAINING PROTEIN"/>
    <property type="match status" value="1"/>
</dbReference>
<dbReference type="AlphaFoldDB" id="A0A8K0CH14"/>
<sequence>MNRTFECTVYDPNQYVGLEIIRDRANKTIFIYQSYVSRILKLFNIENSTSAKAPAEPNYFLQKQENNPAGEVPYRQAVSMLKFLAIVSRPDIMFLVAQVSRFLDSPFKEHWTAVKKIFKYLKGMSDCGICYSGANLEPQTYSNADYATDVDTRKSISEYTAIMAGGAVSWSWKQQKCVSRSRAKAEYVSASDAAQEAQWLRTFLKELEVFEGLLLSLWITGQPYK</sequence>
<protein>
    <submittedName>
        <fullName evidence="1">Uncharacterized protein</fullName>
    </submittedName>
</protein>
<reference evidence="1" key="1">
    <citation type="submission" date="2019-08" db="EMBL/GenBank/DDBJ databases">
        <title>The genome of the North American firefly Photinus pyralis.</title>
        <authorList>
            <consortium name="Photinus pyralis genome working group"/>
            <person name="Fallon T.R."/>
            <person name="Sander Lower S.E."/>
            <person name="Weng J.-K."/>
        </authorList>
    </citation>
    <scope>NUCLEOTIDE SEQUENCE</scope>
    <source>
        <strain evidence="1">TRF0915ILg1</strain>
        <tissue evidence="1">Whole body</tissue>
    </source>
</reference>
<evidence type="ECO:0000313" key="2">
    <source>
        <dbReference type="Proteomes" id="UP000801492"/>
    </source>
</evidence>
<accession>A0A8K0CH14</accession>
<evidence type="ECO:0000313" key="1">
    <source>
        <dbReference type="EMBL" id="KAF2885026.1"/>
    </source>
</evidence>
<dbReference type="OrthoDB" id="412285at2759"/>
<dbReference type="Proteomes" id="UP000801492">
    <property type="component" value="Unassembled WGS sequence"/>
</dbReference>
<dbReference type="EMBL" id="VTPC01090042">
    <property type="protein sequence ID" value="KAF2885026.1"/>
    <property type="molecule type" value="Genomic_DNA"/>
</dbReference>
<proteinExistence type="predicted"/>
<dbReference type="PANTHER" id="PTHR11439">
    <property type="entry name" value="GAG-POL-RELATED RETROTRANSPOSON"/>
    <property type="match status" value="1"/>
</dbReference>
<gene>
    <name evidence="1" type="ORF">ILUMI_21142</name>
</gene>
<dbReference type="CDD" id="cd09272">
    <property type="entry name" value="RNase_HI_RT_Ty1"/>
    <property type="match status" value="1"/>
</dbReference>
<comment type="caution">
    <text evidence="1">The sequence shown here is derived from an EMBL/GenBank/DDBJ whole genome shotgun (WGS) entry which is preliminary data.</text>
</comment>